<keyword evidence="3 9" id="KW-0032">Aminotransferase</keyword>
<comment type="caution">
    <text evidence="11">The sequence shown here is derived from an EMBL/GenBank/DDBJ whole genome shotgun (WGS) entry which is preliminary data.</text>
</comment>
<dbReference type="PANTHER" id="PTHR43643">
    <property type="entry name" value="HISTIDINOL-PHOSPHATE AMINOTRANSFERASE 2"/>
    <property type="match status" value="1"/>
</dbReference>
<evidence type="ECO:0000256" key="4">
    <source>
        <dbReference type="ARBA" id="ARBA00022605"/>
    </source>
</evidence>
<evidence type="ECO:0000259" key="10">
    <source>
        <dbReference type="Pfam" id="PF00155"/>
    </source>
</evidence>
<dbReference type="InterPro" id="IPR004839">
    <property type="entry name" value="Aminotransferase_I/II_large"/>
</dbReference>
<dbReference type="Proteomes" id="UP000558089">
    <property type="component" value="Unassembled WGS sequence"/>
</dbReference>
<evidence type="ECO:0000256" key="1">
    <source>
        <dbReference type="ARBA" id="ARBA00005011"/>
    </source>
</evidence>
<dbReference type="InterPro" id="IPR015422">
    <property type="entry name" value="PyrdxlP-dep_Trfase_small"/>
</dbReference>
<keyword evidence="7" id="KW-0368">Histidine biosynthesis</keyword>
<dbReference type="InterPro" id="IPR015424">
    <property type="entry name" value="PyrdxlP-dep_Trfase"/>
</dbReference>
<comment type="catalytic activity">
    <reaction evidence="8">
        <text>L-histidinol phosphate + 2-oxoglutarate = 3-(imidazol-4-yl)-2-oxopropyl phosphate + L-glutamate</text>
        <dbReference type="Rhea" id="RHEA:23744"/>
        <dbReference type="ChEBI" id="CHEBI:16810"/>
        <dbReference type="ChEBI" id="CHEBI:29985"/>
        <dbReference type="ChEBI" id="CHEBI:57766"/>
        <dbReference type="ChEBI" id="CHEBI:57980"/>
        <dbReference type="EC" id="2.6.1.9"/>
    </reaction>
</comment>
<sequence>MTKDITSIFKDHLVPKEVYKGGKNIPPTDKKIYKLSSNENPLGASPKAVAGMKAALDKIDIYPDQTDIRLREALVQDFDGQLTADQFLCGNSGSEVIDMLLRAFINKGDEVIFSNPCFLPYSVFSRWYGAHQVDVPLLAPNYDLDVESILNAITEKTKIIFLTSPNNPTGTYIPKPVMDDFISRVPKDIVVVFDEVYRHFADADDYVTALPYVLEGHNVIGLNSFSKTYGLAGQRIGYGYTTATIANYVRLIHKPFLLPLTSIEAAIGALNDTEFIEKTVKTVLEGRIYVSKAFDELGIEYWPSQANFFIIDPPLPEMEFTDKMMEQGIMVRPVSQFGAPGKVRITIGDKEANEALVTALKKIIEDDHTSL</sequence>
<comment type="cofactor">
    <cofactor evidence="9">
        <name>pyridoxal 5'-phosphate</name>
        <dbReference type="ChEBI" id="CHEBI:597326"/>
    </cofactor>
</comment>
<dbReference type="Gene3D" id="3.40.640.10">
    <property type="entry name" value="Type I PLP-dependent aspartate aminotransferase-like (Major domain)"/>
    <property type="match status" value="1"/>
</dbReference>
<evidence type="ECO:0000256" key="7">
    <source>
        <dbReference type="ARBA" id="ARBA00023102"/>
    </source>
</evidence>
<evidence type="ECO:0000256" key="5">
    <source>
        <dbReference type="ARBA" id="ARBA00022679"/>
    </source>
</evidence>
<dbReference type="AlphaFoldDB" id="A0A850NHM7"/>
<dbReference type="GO" id="GO:0030170">
    <property type="term" value="F:pyridoxal phosphate binding"/>
    <property type="evidence" value="ECO:0007669"/>
    <property type="project" value="InterPro"/>
</dbReference>
<feature type="domain" description="Aminotransferase class I/classII large" evidence="10">
    <location>
        <begin position="31"/>
        <end position="360"/>
    </location>
</feature>
<dbReference type="Pfam" id="PF00155">
    <property type="entry name" value="Aminotran_1_2"/>
    <property type="match status" value="1"/>
</dbReference>
<dbReference type="GO" id="GO:0004400">
    <property type="term" value="F:histidinol-phosphate transaminase activity"/>
    <property type="evidence" value="ECO:0007669"/>
    <property type="project" value="UniProtKB-EC"/>
</dbReference>
<name>A0A850NHM7_9FLAO</name>
<dbReference type="SUPFAM" id="SSF53383">
    <property type="entry name" value="PLP-dependent transferases"/>
    <property type="match status" value="1"/>
</dbReference>
<dbReference type="RefSeq" id="WP_176619755.1">
    <property type="nucleotide sequence ID" value="NZ_WYET01000003.1"/>
</dbReference>
<dbReference type="PROSITE" id="PS00105">
    <property type="entry name" value="AA_TRANSFER_CLASS_1"/>
    <property type="match status" value="1"/>
</dbReference>
<evidence type="ECO:0000256" key="3">
    <source>
        <dbReference type="ARBA" id="ARBA00022576"/>
    </source>
</evidence>
<organism evidence="11 12">
    <name type="scientific">Flagellimonas chongwuensis</name>
    <dbReference type="NCBI Taxonomy" id="2697365"/>
    <lineage>
        <taxon>Bacteria</taxon>
        <taxon>Pseudomonadati</taxon>
        <taxon>Bacteroidota</taxon>
        <taxon>Flavobacteriia</taxon>
        <taxon>Flavobacteriales</taxon>
        <taxon>Flavobacteriaceae</taxon>
        <taxon>Flagellimonas</taxon>
    </lineage>
</organism>
<dbReference type="InterPro" id="IPR004838">
    <property type="entry name" value="NHTrfase_class1_PyrdxlP-BS"/>
</dbReference>
<comment type="pathway">
    <text evidence="1">Amino-acid biosynthesis; L-histidine biosynthesis; L-histidine from 5-phospho-alpha-D-ribose 1-diphosphate: step 7/9.</text>
</comment>
<evidence type="ECO:0000313" key="11">
    <source>
        <dbReference type="EMBL" id="NVN17925.1"/>
    </source>
</evidence>
<comment type="similarity">
    <text evidence="2">Belongs to the class-II pyridoxal-phosphate-dependent aminotransferase family. Histidinol-phosphate aminotransferase subfamily.</text>
</comment>
<evidence type="ECO:0000256" key="2">
    <source>
        <dbReference type="ARBA" id="ARBA00007970"/>
    </source>
</evidence>
<keyword evidence="5 9" id="KW-0808">Transferase</keyword>
<gene>
    <name evidence="11" type="ORF">GUA46_06195</name>
</gene>
<proteinExistence type="inferred from homology"/>
<protein>
    <recommendedName>
        <fullName evidence="9">Aminotransferase</fullName>
        <ecNumber evidence="9">2.6.1.-</ecNumber>
    </recommendedName>
</protein>
<keyword evidence="4" id="KW-0028">Amino-acid biosynthesis</keyword>
<evidence type="ECO:0000256" key="6">
    <source>
        <dbReference type="ARBA" id="ARBA00022898"/>
    </source>
</evidence>
<dbReference type="GO" id="GO:0000105">
    <property type="term" value="P:L-histidine biosynthetic process"/>
    <property type="evidence" value="ECO:0007669"/>
    <property type="project" value="UniProtKB-KW"/>
</dbReference>
<keyword evidence="6" id="KW-0663">Pyridoxal phosphate</keyword>
<evidence type="ECO:0000256" key="8">
    <source>
        <dbReference type="ARBA" id="ARBA00047481"/>
    </source>
</evidence>
<dbReference type="InterPro" id="IPR015421">
    <property type="entry name" value="PyrdxlP-dep_Trfase_major"/>
</dbReference>
<dbReference type="EMBL" id="WYET01000003">
    <property type="protein sequence ID" value="NVN17925.1"/>
    <property type="molecule type" value="Genomic_DNA"/>
</dbReference>
<dbReference type="Gene3D" id="3.90.1150.10">
    <property type="entry name" value="Aspartate Aminotransferase, domain 1"/>
    <property type="match status" value="1"/>
</dbReference>
<accession>A0A850NHM7</accession>
<evidence type="ECO:0000313" key="12">
    <source>
        <dbReference type="Proteomes" id="UP000558089"/>
    </source>
</evidence>
<evidence type="ECO:0000256" key="9">
    <source>
        <dbReference type="RuleBase" id="RU000481"/>
    </source>
</evidence>
<dbReference type="InterPro" id="IPR050106">
    <property type="entry name" value="HistidinolP_aminotransfase"/>
</dbReference>
<keyword evidence="12" id="KW-1185">Reference proteome</keyword>
<reference evidence="11 12" key="1">
    <citation type="submission" date="2020-01" db="EMBL/GenBank/DDBJ databases">
        <title>Draft Genome Analysis of Muricauda sp. HICW Isolated from coastal seawater of PR China.</title>
        <authorList>
            <person name="Chen M.-X."/>
        </authorList>
    </citation>
    <scope>NUCLEOTIDE SEQUENCE [LARGE SCALE GENOMIC DNA]</scope>
    <source>
        <strain evidence="11 12">HICW</strain>
    </source>
</reference>
<dbReference type="CDD" id="cd00609">
    <property type="entry name" value="AAT_like"/>
    <property type="match status" value="1"/>
</dbReference>
<dbReference type="PANTHER" id="PTHR43643:SF6">
    <property type="entry name" value="HISTIDINOL-PHOSPHATE AMINOTRANSFERASE"/>
    <property type="match status" value="1"/>
</dbReference>
<comment type="similarity">
    <text evidence="9">Belongs to the class-I pyridoxal-phosphate-dependent aminotransferase family.</text>
</comment>
<dbReference type="EC" id="2.6.1.-" evidence="9"/>